<evidence type="ECO:0000256" key="1">
    <source>
        <dbReference type="ARBA" id="ARBA00007125"/>
    </source>
</evidence>
<protein>
    <submittedName>
        <fullName evidence="5">Phosphatase</fullName>
    </submittedName>
</protein>
<proteinExistence type="inferred from homology"/>
<dbReference type="EMBL" id="MYFO01000002">
    <property type="protein sequence ID" value="TFE91230.1"/>
    <property type="molecule type" value="Genomic_DNA"/>
</dbReference>
<evidence type="ECO:0000313" key="6">
    <source>
        <dbReference type="Proteomes" id="UP000298246"/>
    </source>
</evidence>
<reference evidence="5 6" key="1">
    <citation type="submission" date="2017-03" db="EMBL/GenBank/DDBJ databases">
        <title>Isolation of Levoglucosan Utilizing Bacteria.</title>
        <authorList>
            <person name="Arya A.S."/>
        </authorList>
    </citation>
    <scope>NUCLEOTIDE SEQUENCE [LARGE SCALE GENOMIC DNA]</scope>
    <source>
        <strain evidence="5 6">MEC069</strain>
    </source>
</reference>
<evidence type="ECO:0000313" key="5">
    <source>
        <dbReference type="EMBL" id="TFE91230.1"/>
    </source>
</evidence>
<dbReference type="Gene3D" id="3.30.420.40">
    <property type="match status" value="1"/>
</dbReference>
<dbReference type="Pfam" id="PF21447">
    <property type="entry name" value="Ppx-GppA_III"/>
    <property type="match status" value="1"/>
</dbReference>
<dbReference type="SUPFAM" id="SSF109604">
    <property type="entry name" value="HD-domain/PDEase-like"/>
    <property type="match status" value="1"/>
</dbReference>
<feature type="domain" description="Ppx/GppA phosphatase N-terminal" evidence="3">
    <location>
        <begin position="20"/>
        <end position="306"/>
    </location>
</feature>
<dbReference type="Proteomes" id="UP000298246">
    <property type="component" value="Unassembled WGS sequence"/>
</dbReference>
<dbReference type="InterPro" id="IPR050273">
    <property type="entry name" value="GppA/Ppx_hydrolase"/>
</dbReference>
<dbReference type="InterPro" id="IPR030673">
    <property type="entry name" value="PyroPPase_GppA_Ppx"/>
</dbReference>
<dbReference type="GO" id="GO:0006357">
    <property type="term" value="P:regulation of transcription by RNA polymerase II"/>
    <property type="evidence" value="ECO:0007669"/>
    <property type="project" value="TreeGrafter"/>
</dbReference>
<dbReference type="RefSeq" id="WP_134749144.1">
    <property type="nucleotide sequence ID" value="NZ_MYFO02000004.1"/>
</dbReference>
<dbReference type="PIRSF" id="PIRSF001267">
    <property type="entry name" value="Pyrophosphatase_GppA_Ppx"/>
    <property type="match status" value="1"/>
</dbReference>
<comment type="similarity">
    <text evidence="1">Belongs to the GppA/Ppx family.</text>
</comment>
<dbReference type="InterPro" id="IPR048950">
    <property type="entry name" value="Ppx_GppA_C"/>
</dbReference>
<dbReference type="Pfam" id="PF02541">
    <property type="entry name" value="Ppx-GppA"/>
    <property type="match status" value="1"/>
</dbReference>
<dbReference type="PANTHER" id="PTHR30005">
    <property type="entry name" value="EXOPOLYPHOSPHATASE"/>
    <property type="match status" value="1"/>
</dbReference>
<dbReference type="InterPro" id="IPR043129">
    <property type="entry name" value="ATPase_NBD"/>
</dbReference>
<dbReference type="InterPro" id="IPR003695">
    <property type="entry name" value="Ppx_GppA_N"/>
</dbReference>
<evidence type="ECO:0000259" key="4">
    <source>
        <dbReference type="Pfam" id="PF21447"/>
    </source>
</evidence>
<dbReference type="AlphaFoldDB" id="A0A4Y8Q908"/>
<dbReference type="GO" id="GO:0016787">
    <property type="term" value="F:hydrolase activity"/>
    <property type="evidence" value="ECO:0007669"/>
    <property type="project" value="UniProtKB-KW"/>
</dbReference>
<dbReference type="Gene3D" id="3.30.420.150">
    <property type="entry name" value="Exopolyphosphatase. Domain 2"/>
    <property type="match status" value="1"/>
</dbReference>
<dbReference type="OrthoDB" id="9807195at2"/>
<evidence type="ECO:0000259" key="3">
    <source>
        <dbReference type="Pfam" id="PF02541"/>
    </source>
</evidence>
<dbReference type="PANTHER" id="PTHR30005:SF0">
    <property type="entry name" value="RETROGRADE REGULATION PROTEIN 2"/>
    <property type="match status" value="1"/>
</dbReference>
<keyword evidence="6" id="KW-1185">Reference proteome</keyword>
<name>A0A4Y8Q908_9BACL</name>
<comment type="caution">
    <text evidence="5">The sequence shown here is derived from an EMBL/GenBank/DDBJ whole genome shotgun (WGS) entry which is preliminary data.</text>
</comment>
<sequence length="512" mass="55086">MSIPQRIGIIDIGSNSIRLVIYEQNALGGCRVVTEHKQSARLSERISADGRLPTGELDSVVELLQQFALICSAYEVAQVRAVATAAIRNAANSAEIAAELTKRSGIVVEVLSGAEEGRYGFLGVINAIDVQDGFIVDIGGGSTEVTLFRGRTLLHSVSFPFGSVNTTRQHARGGVITEQGLAAIRQMVGEAVASQPWIGSAPGLPLIGLGGTIRNLGKMSQRRRKHSLPLAHNYELKAGELDAFLKQLAALPLDKRKKVDGLSKDRADLIVPGLAILQAIFAAAGAAHLIVSGSGLRDGLVRETLHPEQPVVDDVLEASIENLLLLHHGGVAAHVRQVSRLALALFDALGPAHGLSARDRHCLRAAALLHRIGATVSYYQYAKHTQYIIAQARIDGCTHREIALISLIAAYKTKSRAHQNALAYKDVLNEPGDEELIARLGTLLQLAVALDRSETQPVRELQAAPHAKALELTLQCSHPPAAELAELAGQEKEFHKIWGRRIKCRVEVSSRP</sequence>
<keyword evidence="2" id="KW-0378">Hydrolase</keyword>
<dbReference type="Gene3D" id="1.10.3210.10">
    <property type="entry name" value="Hypothetical protein af1432"/>
    <property type="match status" value="1"/>
</dbReference>
<organism evidence="5 6">
    <name type="scientific">Paenibacillus athensensis</name>
    <dbReference type="NCBI Taxonomy" id="1967502"/>
    <lineage>
        <taxon>Bacteria</taxon>
        <taxon>Bacillati</taxon>
        <taxon>Bacillota</taxon>
        <taxon>Bacilli</taxon>
        <taxon>Bacillales</taxon>
        <taxon>Paenibacillaceae</taxon>
        <taxon>Paenibacillus</taxon>
    </lineage>
</organism>
<feature type="domain" description="Ppx/GppA phosphatase C-terminal" evidence="4">
    <location>
        <begin position="319"/>
        <end position="475"/>
    </location>
</feature>
<dbReference type="SUPFAM" id="SSF53067">
    <property type="entry name" value="Actin-like ATPase domain"/>
    <property type="match status" value="2"/>
</dbReference>
<evidence type="ECO:0000256" key="2">
    <source>
        <dbReference type="ARBA" id="ARBA00022801"/>
    </source>
</evidence>
<dbReference type="CDD" id="cd24052">
    <property type="entry name" value="ASKHA_NBD_HpPPX-GppA-like"/>
    <property type="match status" value="1"/>
</dbReference>
<gene>
    <name evidence="5" type="ORF">B5M42_01945</name>
</gene>
<accession>A0A4Y8Q908</accession>